<dbReference type="OrthoDB" id="47482at2759"/>
<dbReference type="Proteomes" id="UP000266841">
    <property type="component" value="Unassembled WGS sequence"/>
</dbReference>
<keyword evidence="3" id="KW-1185">Reference proteome</keyword>
<gene>
    <name evidence="2" type="ORF">THAOC_13946</name>
</gene>
<evidence type="ECO:0000313" key="2">
    <source>
        <dbReference type="EMBL" id="EJK65223.1"/>
    </source>
</evidence>
<name>K0SGI4_THAOC</name>
<feature type="non-terminal residue" evidence="2">
    <location>
        <position position="197"/>
    </location>
</feature>
<accession>K0SGI4</accession>
<proteinExistence type="predicted"/>
<feature type="compositionally biased region" description="Gly residues" evidence="1">
    <location>
        <begin position="46"/>
        <end position="59"/>
    </location>
</feature>
<reference evidence="2 3" key="1">
    <citation type="journal article" date="2012" name="Genome Biol.">
        <title>Genome and low-iron response of an oceanic diatom adapted to chronic iron limitation.</title>
        <authorList>
            <person name="Lommer M."/>
            <person name="Specht M."/>
            <person name="Roy A.S."/>
            <person name="Kraemer L."/>
            <person name="Andreson R."/>
            <person name="Gutowska M.A."/>
            <person name="Wolf J."/>
            <person name="Bergner S.V."/>
            <person name="Schilhabel M.B."/>
            <person name="Klostermeier U.C."/>
            <person name="Beiko R.G."/>
            <person name="Rosenstiel P."/>
            <person name="Hippler M."/>
            <person name="Laroche J."/>
        </authorList>
    </citation>
    <scope>NUCLEOTIDE SEQUENCE [LARGE SCALE GENOMIC DNA]</scope>
    <source>
        <strain evidence="2 3">CCMP1005</strain>
    </source>
</reference>
<evidence type="ECO:0000256" key="1">
    <source>
        <dbReference type="SAM" id="MobiDB-lite"/>
    </source>
</evidence>
<dbReference type="EMBL" id="AGNL01016164">
    <property type="protein sequence ID" value="EJK65223.1"/>
    <property type="molecule type" value="Genomic_DNA"/>
</dbReference>
<feature type="region of interest" description="Disordered" evidence="1">
    <location>
        <begin position="112"/>
        <end position="197"/>
    </location>
</feature>
<feature type="compositionally biased region" description="Basic and acidic residues" evidence="1">
    <location>
        <begin position="115"/>
        <end position="131"/>
    </location>
</feature>
<feature type="region of interest" description="Disordered" evidence="1">
    <location>
        <begin position="1"/>
        <end position="70"/>
    </location>
</feature>
<dbReference type="AlphaFoldDB" id="K0SGI4"/>
<comment type="caution">
    <text evidence="2">The sequence shown here is derived from an EMBL/GenBank/DDBJ whole genome shotgun (WGS) entry which is preliminary data.</text>
</comment>
<evidence type="ECO:0000313" key="3">
    <source>
        <dbReference type="Proteomes" id="UP000266841"/>
    </source>
</evidence>
<feature type="compositionally biased region" description="Basic and acidic residues" evidence="1">
    <location>
        <begin position="182"/>
        <end position="197"/>
    </location>
</feature>
<sequence>MEVEAPPTPEKDGGGPTGGPARRAPGTAPCRGSASRVPSSSTAARGPGGSGPGVVGPGDGPHLDLTLGGSLDDEERKIRVGTYLEGGPCGTYAVASKSGLLVYPTLFEHTLPDAMRGDRDNDVARGVEDIVKKHRSRSRGEEEGGGGGGEGRRRRPEELPGRRADRLPPRRGRPGRPPPLHLRGEEVARDPRGAVGE</sequence>
<feature type="compositionally biased region" description="Low complexity" evidence="1">
    <location>
        <begin position="19"/>
        <end position="32"/>
    </location>
</feature>
<protein>
    <submittedName>
        <fullName evidence="2">Uncharacterized protein</fullName>
    </submittedName>
</protein>
<feature type="compositionally biased region" description="Basic and acidic residues" evidence="1">
    <location>
        <begin position="155"/>
        <end position="168"/>
    </location>
</feature>
<organism evidence="2 3">
    <name type="scientific">Thalassiosira oceanica</name>
    <name type="common">Marine diatom</name>
    <dbReference type="NCBI Taxonomy" id="159749"/>
    <lineage>
        <taxon>Eukaryota</taxon>
        <taxon>Sar</taxon>
        <taxon>Stramenopiles</taxon>
        <taxon>Ochrophyta</taxon>
        <taxon>Bacillariophyta</taxon>
        <taxon>Coscinodiscophyceae</taxon>
        <taxon>Thalassiosirophycidae</taxon>
        <taxon>Thalassiosirales</taxon>
        <taxon>Thalassiosiraceae</taxon>
        <taxon>Thalassiosira</taxon>
    </lineage>
</organism>